<dbReference type="AlphaFoldDB" id="A0A8K0WVK1"/>
<organism evidence="2 3">
    <name type="scientific">Stachybotrys elegans</name>
    <dbReference type="NCBI Taxonomy" id="80388"/>
    <lineage>
        <taxon>Eukaryota</taxon>
        <taxon>Fungi</taxon>
        <taxon>Dikarya</taxon>
        <taxon>Ascomycota</taxon>
        <taxon>Pezizomycotina</taxon>
        <taxon>Sordariomycetes</taxon>
        <taxon>Hypocreomycetidae</taxon>
        <taxon>Hypocreales</taxon>
        <taxon>Stachybotryaceae</taxon>
        <taxon>Stachybotrys</taxon>
    </lineage>
</organism>
<evidence type="ECO:0000313" key="2">
    <source>
        <dbReference type="EMBL" id="KAH7324545.1"/>
    </source>
</evidence>
<dbReference type="Pfam" id="PF22893">
    <property type="entry name" value="ULD_2"/>
    <property type="match status" value="1"/>
</dbReference>
<keyword evidence="3" id="KW-1185">Reference proteome</keyword>
<gene>
    <name evidence="2" type="ORF">B0I35DRAFT_406339</name>
</gene>
<evidence type="ECO:0000259" key="1">
    <source>
        <dbReference type="Pfam" id="PF22893"/>
    </source>
</evidence>
<dbReference type="InterPro" id="IPR054464">
    <property type="entry name" value="ULD_fung"/>
</dbReference>
<feature type="domain" description="Ubiquitin-like" evidence="1">
    <location>
        <begin position="11"/>
        <end position="77"/>
    </location>
</feature>
<name>A0A8K0WVK1_9HYPO</name>
<sequence length="138" mass="15315">MSSDPTQQDSPEVIHLKDAVGRKLVLPFVVARTWTGVSDLISSAFGQIDVLGPKVAQGRYDLIGPDDEIILPSVWEILMINRNRHTPECVLRVLPYLLQDLAGSQKILPTPEPLLRFLLRLLQGLLKSLNVLLRGGKT</sequence>
<evidence type="ECO:0000313" key="3">
    <source>
        <dbReference type="Proteomes" id="UP000813444"/>
    </source>
</evidence>
<dbReference type="Proteomes" id="UP000813444">
    <property type="component" value="Unassembled WGS sequence"/>
</dbReference>
<proteinExistence type="predicted"/>
<dbReference type="EMBL" id="JAGPNK010000003">
    <property type="protein sequence ID" value="KAH7324545.1"/>
    <property type="molecule type" value="Genomic_DNA"/>
</dbReference>
<dbReference type="OrthoDB" id="3045089at2759"/>
<protein>
    <recommendedName>
        <fullName evidence="1">Ubiquitin-like domain-containing protein</fullName>
    </recommendedName>
</protein>
<accession>A0A8K0WVK1</accession>
<reference evidence="2" key="1">
    <citation type="journal article" date="2021" name="Nat. Commun.">
        <title>Genetic determinants of endophytism in the Arabidopsis root mycobiome.</title>
        <authorList>
            <person name="Mesny F."/>
            <person name="Miyauchi S."/>
            <person name="Thiergart T."/>
            <person name="Pickel B."/>
            <person name="Atanasova L."/>
            <person name="Karlsson M."/>
            <person name="Huettel B."/>
            <person name="Barry K.W."/>
            <person name="Haridas S."/>
            <person name="Chen C."/>
            <person name="Bauer D."/>
            <person name="Andreopoulos W."/>
            <person name="Pangilinan J."/>
            <person name="LaButti K."/>
            <person name="Riley R."/>
            <person name="Lipzen A."/>
            <person name="Clum A."/>
            <person name="Drula E."/>
            <person name="Henrissat B."/>
            <person name="Kohler A."/>
            <person name="Grigoriev I.V."/>
            <person name="Martin F.M."/>
            <person name="Hacquard S."/>
        </authorList>
    </citation>
    <scope>NUCLEOTIDE SEQUENCE</scope>
    <source>
        <strain evidence="2">MPI-CAGE-CH-0235</strain>
    </source>
</reference>
<comment type="caution">
    <text evidence="2">The sequence shown here is derived from an EMBL/GenBank/DDBJ whole genome shotgun (WGS) entry which is preliminary data.</text>
</comment>